<keyword evidence="1" id="KW-1133">Transmembrane helix</keyword>
<gene>
    <name evidence="2" type="ORF">BN1321_400020</name>
    <name evidence="3" type="ORF">NCTC7878_00159</name>
    <name evidence="5" type="ORF">NCTC7972_02339</name>
    <name evidence="4" type="ORF">SAMEA1531725_01324</name>
</gene>
<evidence type="ECO:0000313" key="3">
    <source>
        <dbReference type="EMBL" id="SPZ96701.1"/>
    </source>
</evidence>
<accession>A0A0U1MT09</accession>
<dbReference type="Proteomes" id="UP000250286">
    <property type="component" value="Unassembled WGS sequence"/>
</dbReference>
<evidence type="ECO:0000313" key="4">
    <source>
        <dbReference type="EMBL" id="SRZ65726.1"/>
    </source>
</evidence>
<dbReference type="EMBL" id="UHAI01000002">
    <property type="protein sequence ID" value="SUK18813.1"/>
    <property type="molecule type" value="Genomic_DNA"/>
</dbReference>
<sequence>MKIDTLRQAIIYYFVALVLSALMIYLFLTNIERVILYSCVFTVVYWAIYAFDVYRKRN</sequence>
<feature type="transmembrane region" description="Helical" evidence="1">
    <location>
        <begin position="34"/>
        <end position="54"/>
    </location>
</feature>
<evidence type="ECO:0000313" key="7">
    <source>
        <dbReference type="Proteomes" id="UP000249913"/>
    </source>
</evidence>
<evidence type="ECO:0000313" key="9">
    <source>
        <dbReference type="Proteomes" id="UP000254224"/>
    </source>
</evidence>
<evidence type="ECO:0000313" key="2">
    <source>
        <dbReference type="EMBL" id="CRI17796.1"/>
    </source>
</evidence>
<dbReference type="Proteomes" id="UP000254224">
    <property type="component" value="Unassembled WGS sequence"/>
</dbReference>
<dbReference type="AlphaFoldDB" id="A0A0U1MT09"/>
<name>A0A0U1MT09_STAAU</name>
<protein>
    <submittedName>
        <fullName evidence="2">Uncharacterized protein</fullName>
    </submittedName>
</protein>
<keyword evidence="1" id="KW-0472">Membrane</keyword>
<dbReference type="EMBL" id="UAUX01000002">
    <property type="protein sequence ID" value="SPZ96701.1"/>
    <property type="molecule type" value="Genomic_DNA"/>
</dbReference>
<dbReference type="Proteomes" id="UP000039437">
    <property type="component" value="Unassembled WGS sequence"/>
</dbReference>
<keyword evidence="1" id="KW-0812">Transmembrane</keyword>
<evidence type="ECO:0000313" key="5">
    <source>
        <dbReference type="EMBL" id="SUK18813.1"/>
    </source>
</evidence>
<reference evidence="2 6" key="1">
    <citation type="submission" date="2015-04" db="EMBL/GenBank/DDBJ databases">
        <authorList>
            <person name="Syromyatnikov M.Y."/>
            <person name="Popov V.N."/>
        </authorList>
    </citation>
    <scope>NUCLEOTIDE SEQUENCE [LARGE SCALE GENOMIC DNA]</scope>
    <source>
        <strain evidence="2 6">AH1</strain>
    </source>
</reference>
<dbReference type="RefSeq" id="WP_000687296.1">
    <property type="nucleotide sequence ID" value="NZ_AP025683.1"/>
</dbReference>
<reference evidence="7 8" key="2">
    <citation type="submission" date="2018-06" db="EMBL/GenBank/DDBJ databases">
        <authorList>
            <consortium name="Pathogen Informatics"/>
            <person name="Doyle S."/>
        </authorList>
    </citation>
    <scope>NUCLEOTIDE SEQUENCE [LARGE SCALE GENOMIC DNA]</scope>
    <source>
        <strain evidence="4 8">EOE173</strain>
        <strain evidence="3 7">NCTC7878</strain>
        <strain evidence="5 9">NCTC7972</strain>
    </source>
</reference>
<evidence type="ECO:0000256" key="1">
    <source>
        <dbReference type="SAM" id="Phobius"/>
    </source>
</evidence>
<evidence type="ECO:0000313" key="8">
    <source>
        <dbReference type="Proteomes" id="UP000250286"/>
    </source>
</evidence>
<dbReference type="Proteomes" id="UP000249913">
    <property type="component" value="Unassembled WGS sequence"/>
</dbReference>
<feature type="transmembrane region" description="Helical" evidence="1">
    <location>
        <begin position="9"/>
        <end position="28"/>
    </location>
</feature>
<dbReference type="EMBL" id="CVOQ01000035">
    <property type="protein sequence ID" value="CRI17796.1"/>
    <property type="molecule type" value="Genomic_DNA"/>
</dbReference>
<proteinExistence type="predicted"/>
<dbReference type="EMBL" id="UELG01000007">
    <property type="protein sequence ID" value="SRZ65726.1"/>
    <property type="molecule type" value="Genomic_DNA"/>
</dbReference>
<evidence type="ECO:0000313" key="6">
    <source>
        <dbReference type="Proteomes" id="UP000039437"/>
    </source>
</evidence>
<organism evidence="2 6">
    <name type="scientific">Staphylococcus aureus</name>
    <dbReference type="NCBI Taxonomy" id="1280"/>
    <lineage>
        <taxon>Bacteria</taxon>
        <taxon>Bacillati</taxon>
        <taxon>Bacillota</taxon>
        <taxon>Bacilli</taxon>
        <taxon>Bacillales</taxon>
        <taxon>Staphylococcaceae</taxon>
        <taxon>Staphylococcus</taxon>
    </lineage>
</organism>